<dbReference type="SUPFAM" id="SSF63380">
    <property type="entry name" value="Riboflavin synthase domain-like"/>
    <property type="match status" value="1"/>
</dbReference>
<dbReference type="GeneID" id="25737187"/>
<dbReference type="KEGG" id="mng:MNEG_4309"/>
<evidence type="ECO:0000313" key="3">
    <source>
        <dbReference type="EMBL" id="KIZ03646.1"/>
    </source>
</evidence>
<keyword evidence="3" id="KW-0560">Oxidoreductase</keyword>
<evidence type="ECO:0000313" key="4">
    <source>
        <dbReference type="Proteomes" id="UP000054498"/>
    </source>
</evidence>
<dbReference type="GO" id="GO:0003958">
    <property type="term" value="F:NADPH-hemoprotein reductase activity"/>
    <property type="evidence" value="ECO:0007669"/>
    <property type="project" value="UniProtKB-EC"/>
</dbReference>
<dbReference type="InterPro" id="IPR001433">
    <property type="entry name" value="OxRdtase_FAD/NAD-bd"/>
</dbReference>
<dbReference type="Pfam" id="PF00175">
    <property type="entry name" value="NAD_binding_1"/>
    <property type="match status" value="1"/>
</dbReference>
<dbReference type="InterPro" id="IPR039261">
    <property type="entry name" value="FNR_nucleotide-bd"/>
</dbReference>
<gene>
    <name evidence="3" type="ORF">MNEG_4309</name>
</gene>
<dbReference type="AlphaFoldDB" id="A0A0D2NER4"/>
<dbReference type="GO" id="GO:0050660">
    <property type="term" value="F:flavin adenine dinucleotide binding"/>
    <property type="evidence" value="ECO:0007669"/>
    <property type="project" value="TreeGrafter"/>
</dbReference>
<dbReference type="PANTHER" id="PTHR19384">
    <property type="entry name" value="NITRIC OXIDE SYNTHASE-RELATED"/>
    <property type="match status" value="1"/>
</dbReference>
<dbReference type="PANTHER" id="PTHR19384:SF10">
    <property type="entry name" value="NADPH-DEPENDENT DIFLAVIN OXIDOREDUCTASE 1"/>
    <property type="match status" value="1"/>
</dbReference>
<proteinExistence type="predicted"/>
<organism evidence="3 4">
    <name type="scientific">Monoraphidium neglectum</name>
    <dbReference type="NCBI Taxonomy" id="145388"/>
    <lineage>
        <taxon>Eukaryota</taxon>
        <taxon>Viridiplantae</taxon>
        <taxon>Chlorophyta</taxon>
        <taxon>core chlorophytes</taxon>
        <taxon>Chlorophyceae</taxon>
        <taxon>CS clade</taxon>
        <taxon>Sphaeropleales</taxon>
        <taxon>Selenastraceae</taxon>
        <taxon>Monoraphidium</taxon>
    </lineage>
</organism>
<dbReference type="OrthoDB" id="1856718at2759"/>
<sequence>MPLQAHPGRAHVTAAVVRYATPFKRQKRGLVTSWLATLEAPNSSSSSISSSATTSAVADGAGRGAAGANGHMANGSGCAAAAAAAGPEAAAAAAEAAAAAAPRVPVWIERGCLRMPASQATPLLLVGPGTGVAPFRSFLWQRAALLKQQSQSQQQQQQPAPCVLFFGCRHPDKDFYYREEWEHLRAAGALEPSWGLVAAFSRPGLGADGVAGGGPAGGAGAAKEYVTHKLRQHGDKVWRLLAEQGGCVYVSGSADKMPADVAAALEAVAVDHGSLAPEAAAKWVRQLETSGRYFVEAWS</sequence>
<dbReference type="RefSeq" id="XP_013902665.1">
    <property type="nucleotide sequence ID" value="XM_014047211.1"/>
</dbReference>
<dbReference type="EC" id="1.6.2.4" evidence="3"/>
<dbReference type="Proteomes" id="UP000054498">
    <property type="component" value="Unassembled WGS sequence"/>
</dbReference>
<reference evidence="3 4" key="1">
    <citation type="journal article" date="2013" name="BMC Genomics">
        <title>Reconstruction of the lipid metabolism for the microalga Monoraphidium neglectum from its genome sequence reveals characteristics suitable for biofuel production.</title>
        <authorList>
            <person name="Bogen C."/>
            <person name="Al-Dilaimi A."/>
            <person name="Albersmeier A."/>
            <person name="Wichmann J."/>
            <person name="Grundmann M."/>
            <person name="Rupp O."/>
            <person name="Lauersen K.J."/>
            <person name="Blifernez-Klassen O."/>
            <person name="Kalinowski J."/>
            <person name="Goesmann A."/>
            <person name="Mussgnug J.H."/>
            <person name="Kruse O."/>
        </authorList>
    </citation>
    <scope>NUCLEOTIDE SEQUENCE [LARGE SCALE GENOMIC DNA]</scope>
    <source>
        <strain evidence="3 4">SAG 48.87</strain>
    </source>
</reference>
<protein>
    <submittedName>
        <fullName evidence="3">NADPH-ferrihemoprotein reductase</fullName>
        <ecNumber evidence="3">1.6.2.4</ecNumber>
    </submittedName>
</protein>
<dbReference type="SUPFAM" id="SSF52343">
    <property type="entry name" value="Ferredoxin reductase-like, C-terminal NADP-linked domain"/>
    <property type="match status" value="1"/>
</dbReference>
<evidence type="ECO:0000259" key="2">
    <source>
        <dbReference type="Pfam" id="PF00175"/>
    </source>
</evidence>
<evidence type="ECO:0000256" key="1">
    <source>
        <dbReference type="ARBA" id="ARBA00022630"/>
    </source>
</evidence>
<dbReference type="Gene3D" id="3.40.50.80">
    <property type="entry name" value="Nucleotide-binding domain of ferredoxin-NADP reductase (FNR) module"/>
    <property type="match status" value="1"/>
</dbReference>
<dbReference type="EMBL" id="KK100811">
    <property type="protein sequence ID" value="KIZ03646.1"/>
    <property type="molecule type" value="Genomic_DNA"/>
</dbReference>
<keyword evidence="1" id="KW-0285">Flavoprotein</keyword>
<dbReference type="FunFam" id="3.40.50.80:FF:000032">
    <property type="entry name" value="NADPH-dependent diflavin oxidoreductase 1"/>
    <property type="match status" value="1"/>
</dbReference>
<dbReference type="STRING" id="145388.A0A0D2NER4"/>
<name>A0A0D2NER4_9CHLO</name>
<dbReference type="Gene3D" id="2.40.30.10">
    <property type="entry name" value="Translation factors"/>
    <property type="match status" value="1"/>
</dbReference>
<dbReference type="GO" id="GO:0005829">
    <property type="term" value="C:cytosol"/>
    <property type="evidence" value="ECO:0007669"/>
    <property type="project" value="TreeGrafter"/>
</dbReference>
<accession>A0A0D2NER4</accession>
<feature type="domain" description="Oxidoreductase FAD/NAD(P)-binding" evidence="2">
    <location>
        <begin position="125"/>
        <end position="187"/>
    </location>
</feature>
<dbReference type="InterPro" id="IPR017938">
    <property type="entry name" value="Riboflavin_synthase-like_b-brl"/>
</dbReference>
<dbReference type="GO" id="GO:0010181">
    <property type="term" value="F:FMN binding"/>
    <property type="evidence" value="ECO:0007669"/>
    <property type="project" value="TreeGrafter"/>
</dbReference>
<keyword evidence="4" id="KW-1185">Reference proteome</keyword>